<accession>A0A8K0K7U9</accession>
<dbReference type="InterPro" id="IPR005817">
    <property type="entry name" value="Wnt"/>
</dbReference>
<dbReference type="GO" id="GO:0060070">
    <property type="term" value="P:canonical Wnt signaling pathway"/>
    <property type="evidence" value="ECO:0007669"/>
    <property type="project" value="TreeGrafter"/>
</dbReference>
<keyword evidence="11" id="KW-1185">Reference proteome</keyword>
<comment type="subcellular location">
    <subcellularLocation>
        <location evidence="1 8">Secreted</location>
        <location evidence="1 8">Extracellular space</location>
        <location evidence="1 8">Extracellular matrix</location>
    </subcellularLocation>
</comment>
<evidence type="ECO:0000256" key="7">
    <source>
        <dbReference type="ARBA" id="ARBA00023157"/>
    </source>
</evidence>
<evidence type="ECO:0000313" key="11">
    <source>
        <dbReference type="Proteomes" id="UP000792457"/>
    </source>
</evidence>
<dbReference type="GO" id="GO:0030182">
    <property type="term" value="P:neuron differentiation"/>
    <property type="evidence" value="ECO:0007669"/>
    <property type="project" value="TreeGrafter"/>
</dbReference>
<dbReference type="PANTHER" id="PTHR12027:SF70">
    <property type="entry name" value="PROTEIN WNT-16"/>
    <property type="match status" value="1"/>
</dbReference>
<evidence type="ECO:0000256" key="2">
    <source>
        <dbReference type="ARBA" id="ARBA00005683"/>
    </source>
</evidence>
<dbReference type="GO" id="GO:0005125">
    <property type="term" value="F:cytokine activity"/>
    <property type="evidence" value="ECO:0007669"/>
    <property type="project" value="TreeGrafter"/>
</dbReference>
<keyword evidence="3 8" id="KW-0217">Developmental protein</keyword>
<dbReference type="AlphaFoldDB" id="A0A8K0K7U9"/>
<dbReference type="PANTHER" id="PTHR12027">
    <property type="entry name" value="WNT RELATED"/>
    <property type="match status" value="1"/>
</dbReference>
<organism evidence="10 11">
    <name type="scientific">Ladona fulva</name>
    <name type="common">Scarce chaser dragonfly</name>
    <name type="synonym">Libellula fulva</name>
    <dbReference type="NCBI Taxonomy" id="123851"/>
    <lineage>
        <taxon>Eukaryota</taxon>
        <taxon>Metazoa</taxon>
        <taxon>Ecdysozoa</taxon>
        <taxon>Arthropoda</taxon>
        <taxon>Hexapoda</taxon>
        <taxon>Insecta</taxon>
        <taxon>Pterygota</taxon>
        <taxon>Palaeoptera</taxon>
        <taxon>Odonata</taxon>
        <taxon>Epiprocta</taxon>
        <taxon>Anisoptera</taxon>
        <taxon>Libelluloidea</taxon>
        <taxon>Libellulidae</taxon>
        <taxon>Ladona</taxon>
    </lineage>
</organism>
<dbReference type="EMBL" id="KZ308464">
    <property type="protein sequence ID" value="KAG8230094.1"/>
    <property type="molecule type" value="Genomic_DNA"/>
</dbReference>
<sequence length="148" mass="16606">MYAMYLGVVGVTPLHNHQAAQPYPNTQLQAHPAAHPDGSQTSLTADVPPLHDTLDYHEDLEARAVCSSLPGLVAQQIEVCLKHPDTIRSVSDGARRGIQECKYQFRNERWNCTTRNDEQNLFGHILERVTSEGRTQIPVFFILTVIDD</sequence>
<reference evidence="10" key="1">
    <citation type="submission" date="2013-04" db="EMBL/GenBank/DDBJ databases">
        <authorList>
            <person name="Qu J."/>
            <person name="Murali S.C."/>
            <person name="Bandaranaike D."/>
            <person name="Bellair M."/>
            <person name="Blankenburg K."/>
            <person name="Chao H."/>
            <person name="Dinh H."/>
            <person name="Doddapaneni H."/>
            <person name="Downs B."/>
            <person name="Dugan-Rocha S."/>
            <person name="Elkadiri S."/>
            <person name="Gnanaolivu R.D."/>
            <person name="Hernandez B."/>
            <person name="Javaid M."/>
            <person name="Jayaseelan J.C."/>
            <person name="Lee S."/>
            <person name="Li M."/>
            <person name="Ming W."/>
            <person name="Munidasa M."/>
            <person name="Muniz J."/>
            <person name="Nguyen L."/>
            <person name="Ongeri F."/>
            <person name="Osuji N."/>
            <person name="Pu L.-L."/>
            <person name="Puazo M."/>
            <person name="Qu C."/>
            <person name="Quiroz J."/>
            <person name="Raj R."/>
            <person name="Weissenberger G."/>
            <person name="Xin Y."/>
            <person name="Zou X."/>
            <person name="Han Y."/>
            <person name="Richards S."/>
            <person name="Worley K."/>
            <person name="Muzny D."/>
            <person name="Gibbs R."/>
        </authorList>
    </citation>
    <scope>NUCLEOTIDE SEQUENCE</scope>
    <source>
        <strain evidence="10">Sampled in the wild</strain>
    </source>
</reference>
<feature type="region of interest" description="Disordered" evidence="9">
    <location>
        <begin position="28"/>
        <end position="50"/>
    </location>
</feature>
<evidence type="ECO:0000256" key="1">
    <source>
        <dbReference type="ARBA" id="ARBA00004498"/>
    </source>
</evidence>
<comment type="similarity">
    <text evidence="2 8">Belongs to the Wnt family.</text>
</comment>
<evidence type="ECO:0000256" key="5">
    <source>
        <dbReference type="ARBA" id="ARBA00022530"/>
    </source>
</evidence>
<dbReference type="OrthoDB" id="5945655at2759"/>
<dbReference type="Pfam" id="PF00110">
    <property type="entry name" value="wnt"/>
    <property type="match status" value="1"/>
</dbReference>
<comment type="caution">
    <text evidence="10">The sequence shown here is derived from an EMBL/GenBank/DDBJ whole genome shotgun (WGS) entry which is preliminary data.</text>
</comment>
<evidence type="ECO:0000256" key="3">
    <source>
        <dbReference type="ARBA" id="ARBA00022473"/>
    </source>
</evidence>
<proteinExistence type="inferred from homology"/>
<keyword evidence="4" id="KW-0964">Secreted</keyword>
<dbReference type="GO" id="GO:0005109">
    <property type="term" value="F:frizzled binding"/>
    <property type="evidence" value="ECO:0007669"/>
    <property type="project" value="TreeGrafter"/>
</dbReference>
<keyword evidence="5" id="KW-0272">Extracellular matrix</keyword>
<dbReference type="GO" id="GO:0045165">
    <property type="term" value="P:cell fate commitment"/>
    <property type="evidence" value="ECO:0007669"/>
    <property type="project" value="TreeGrafter"/>
</dbReference>
<evidence type="ECO:0000256" key="8">
    <source>
        <dbReference type="RuleBase" id="RU003500"/>
    </source>
</evidence>
<comment type="function">
    <text evidence="8">Ligand for members of the frizzled family of seven transmembrane receptors.</text>
</comment>
<keyword evidence="6 8" id="KW-0879">Wnt signaling pathway</keyword>
<evidence type="ECO:0000256" key="6">
    <source>
        <dbReference type="ARBA" id="ARBA00022687"/>
    </source>
</evidence>
<gene>
    <name evidence="10" type="ORF">J437_LFUL009527</name>
</gene>
<reference evidence="10" key="2">
    <citation type="submission" date="2017-10" db="EMBL/GenBank/DDBJ databases">
        <title>Ladona fulva Genome sequencing and assembly.</title>
        <authorList>
            <person name="Murali S."/>
            <person name="Richards S."/>
            <person name="Bandaranaike D."/>
            <person name="Bellair M."/>
            <person name="Blankenburg K."/>
            <person name="Chao H."/>
            <person name="Dinh H."/>
            <person name="Doddapaneni H."/>
            <person name="Dugan-Rocha S."/>
            <person name="Elkadiri S."/>
            <person name="Gnanaolivu R."/>
            <person name="Hernandez B."/>
            <person name="Skinner E."/>
            <person name="Javaid M."/>
            <person name="Lee S."/>
            <person name="Li M."/>
            <person name="Ming W."/>
            <person name="Munidasa M."/>
            <person name="Muniz J."/>
            <person name="Nguyen L."/>
            <person name="Hughes D."/>
            <person name="Osuji N."/>
            <person name="Pu L.-L."/>
            <person name="Puazo M."/>
            <person name="Qu C."/>
            <person name="Quiroz J."/>
            <person name="Raj R."/>
            <person name="Weissenberger G."/>
            <person name="Xin Y."/>
            <person name="Zou X."/>
            <person name="Han Y."/>
            <person name="Worley K."/>
            <person name="Muzny D."/>
            <person name="Gibbs R."/>
        </authorList>
    </citation>
    <scope>NUCLEOTIDE SEQUENCE</scope>
    <source>
        <strain evidence="10">Sampled in the wild</strain>
    </source>
</reference>
<name>A0A8K0K7U9_LADFU</name>
<evidence type="ECO:0000256" key="9">
    <source>
        <dbReference type="SAM" id="MobiDB-lite"/>
    </source>
</evidence>
<evidence type="ECO:0000256" key="4">
    <source>
        <dbReference type="ARBA" id="ARBA00022525"/>
    </source>
</evidence>
<evidence type="ECO:0000313" key="10">
    <source>
        <dbReference type="EMBL" id="KAG8230094.1"/>
    </source>
</evidence>
<dbReference type="Proteomes" id="UP000792457">
    <property type="component" value="Unassembled WGS sequence"/>
</dbReference>
<keyword evidence="7" id="KW-1015">Disulfide bond</keyword>
<dbReference type="GO" id="GO:0005615">
    <property type="term" value="C:extracellular space"/>
    <property type="evidence" value="ECO:0007669"/>
    <property type="project" value="TreeGrafter"/>
</dbReference>
<protein>
    <recommendedName>
        <fullName evidence="8">Protein Wnt</fullName>
    </recommendedName>
</protein>